<sequence>MISVQDVRVALDGTPILHGVSFDVASGSVAGYVGPNGAGKTTTIRLLTGALTPDAGRVVVGGVDVVADPVEAKRRFGYVPEHGHLYESFTPTEYLAFVGRMHRLDEAAIRVRTAAHLRFWGLSEAADQSMTGFSKGMKQKVLVSAALVHDPPVLLLDEPLGGLDAHAVLQTRALLRTLAARGRTVFYSSHLLDAVEKVADLVVVLRDGRVIQTGSPEEITTLGGGGSLEDAFGKLTASADAYDEAEVLVAEAFGEGGAELRGQGLGREK</sequence>
<evidence type="ECO:0000256" key="4">
    <source>
        <dbReference type="ARBA" id="ARBA00022741"/>
    </source>
</evidence>
<dbReference type="InterPro" id="IPR003593">
    <property type="entry name" value="AAA+_ATPase"/>
</dbReference>
<dbReference type="GO" id="GO:0005524">
    <property type="term" value="F:ATP binding"/>
    <property type="evidence" value="ECO:0007669"/>
    <property type="project" value="UniProtKB-KW"/>
</dbReference>
<dbReference type="Gene3D" id="3.40.50.300">
    <property type="entry name" value="P-loop containing nucleotide triphosphate hydrolases"/>
    <property type="match status" value="1"/>
</dbReference>
<feature type="domain" description="ABC transporter" evidence="6">
    <location>
        <begin position="2"/>
        <end position="232"/>
    </location>
</feature>
<gene>
    <name evidence="7" type="ORF">RM540_07930</name>
</gene>
<dbReference type="PROSITE" id="PS50893">
    <property type="entry name" value="ABC_TRANSPORTER_2"/>
    <property type="match status" value="1"/>
</dbReference>
<evidence type="ECO:0000313" key="8">
    <source>
        <dbReference type="Proteomes" id="UP001267426"/>
    </source>
</evidence>
<reference evidence="7 8" key="1">
    <citation type="submission" date="2023-09" db="EMBL/GenBank/DDBJ databases">
        <authorList>
            <person name="Rey-Velasco X."/>
        </authorList>
    </citation>
    <scope>NUCLEOTIDE SEQUENCE [LARGE SCALE GENOMIC DNA]</scope>
    <source>
        <strain evidence="7 8">F394</strain>
    </source>
</reference>
<keyword evidence="5 7" id="KW-0067">ATP-binding</keyword>
<comment type="caution">
    <text evidence="7">The sequence shown here is derived from an EMBL/GenBank/DDBJ whole genome shotgun (WGS) entry which is preliminary data.</text>
</comment>
<dbReference type="SMART" id="SM00382">
    <property type="entry name" value="AAA"/>
    <property type="match status" value="1"/>
</dbReference>
<dbReference type="CDD" id="cd03230">
    <property type="entry name" value="ABC_DR_subfamily_A"/>
    <property type="match status" value="1"/>
</dbReference>
<dbReference type="Proteomes" id="UP001267426">
    <property type="component" value="Unassembled WGS sequence"/>
</dbReference>
<keyword evidence="8" id="KW-1185">Reference proteome</keyword>
<evidence type="ECO:0000256" key="3">
    <source>
        <dbReference type="ARBA" id="ARBA00022458"/>
    </source>
</evidence>
<evidence type="ECO:0000313" key="7">
    <source>
        <dbReference type="EMBL" id="MDT0631677.1"/>
    </source>
</evidence>
<keyword evidence="2" id="KW-0813">Transport</keyword>
<dbReference type="InterPro" id="IPR050763">
    <property type="entry name" value="ABC_transporter_ATP-binding"/>
</dbReference>
<keyword evidence="3" id="KW-0536">Nodulation</keyword>
<dbReference type="EMBL" id="JAVRHT010000015">
    <property type="protein sequence ID" value="MDT0631677.1"/>
    <property type="molecule type" value="Genomic_DNA"/>
</dbReference>
<dbReference type="Pfam" id="PF00005">
    <property type="entry name" value="ABC_tran"/>
    <property type="match status" value="1"/>
</dbReference>
<organism evidence="7 8">
    <name type="scientific">Rubrivirga litoralis</name>
    <dbReference type="NCBI Taxonomy" id="3075598"/>
    <lineage>
        <taxon>Bacteria</taxon>
        <taxon>Pseudomonadati</taxon>
        <taxon>Rhodothermota</taxon>
        <taxon>Rhodothermia</taxon>
        <taxon>Rhodothermales</taxon>
        <taxon>Rubricoccaceae</taxon>
        <taxon>Rubrivirga</taxon>
    </lineage>
</organism>
<dbReference type="RefSeq" id="WP_311663018.1">
    <property type="nucleotide sequence ID" value="NZ_JAVRHT010000015.1"/>
</dbReference>
<comment type="similarity">
    <text evidence="1">Belongs to the ABC transporter superfamily.</text>
</comment>
<dbReference type="SUPFAM" id="SSF52540">
    <property type="entry name" value="P-loop containing nucleoside triphosphate hydrolases"/>
    <property type="match status" value="1"/>
</dbReference>
<protein>
    <submittedName>
        <fullName evidence="7">ABC transporter ATP-binding protein</fullName>
    </submittedName>
</protein>
<name>A0ABU3BQW7_9BACT</name>
<dbReference type="InterPro" id="IPR017871">
    <property type="entry name" value="ABC_transporter-like_CS"/>
</dbReference>
<evidence type="ECO:0000256" key="2">
    <source>
        <dbReference type="ARBA" id="ARBA00022448"/>
    </source>
</evidence>
<dbReference type="InterPro" id="IPR003439">
    <property type="entry name" value="ABC_transporter-like_ATP-bd"/>
</dbReference>
<dbReference type="InterPro" id="IPR027417">
    <property type="entry name" value="P-loop_NTPase"/>
</dbReference>
<proteinExistence type="inferred from homology"/>
<evidence type="ECO:0000259" key="6">
    <source>
        <dbReference type="PROSITE" id="PS50893"/>
    </source>
</evidence>
<dbReference type="PANTHER" id="PTHR42711:SF5">
    <property type="entry name" value="ABC TRANSPORTER ATP-BINDING PROTEIN NATA"/>
    <property type="match status" value="1"/>
</dbReference>
<dbReference type="PROSITE" id="PS00211">
    <property type="entry name" value="ABC_TRANSPORTER_1"/>
    <property type="match status" value="1"/>
</dbReference>
<keyword evidence="4" id="KW-0547">Nucleotide-binding</keyword>
<evidence type="ECO:0000256" key="1">
    <source>
        <dbReference type="ARBA" id="ARBA00005417"/>
    </source>
</evidence>
<dbReference type="PANTHER" id="PTHR42711">
    <property type="entry name" value="ABC TRANSPORTER ATP-BINDING PROTEIN"/>
    <property type="match status" value="1"/>
</dbReference>
<evidence type="ECO:0000256" key="5">
    <source>
        <dbReference type="ARBA" id="ARBA00022840"/>
    </source>
</evidence>
<accession>A0ABU3BQW7</accession>